<dbReference type="InterPro" id="IPR032774">
    <property type="entry name" value="WG_beta_rep"/>
</dbReference>
<dbReference type="EMBL" id="CP091521">
    <property type="protein sequence ID" value="UOP05118.1"/>
    <property type="molecule type" value="Genomic_DNA"/>
</dbReference>
<protein>
    <submittedName>
        <fullName evidence="1">WG repeat-containing protein</fullName>
    </submittedName>
</protein>
<dbReference type="AlphaFoldDB" id="A0A8T9MXE4"/>
<name>A0A8T9MXE4_9NEIS</name>
<accession>A0A8T9MXE4</accession>
<reference evidence="1" key="2">
    <citation type="journal article" date="2022" name="Res Sq">
        <title>Evolution of multicellular longitudinally dividing oral cavity symbionts (Neisseriaceae).</title>
        <authorList>
            <person name="Nyongesa S."/>
            <person name="Weber P."/>
            <person name="Bernet E."/>
            <person name="Pullido F."/>
            <person name="Nieckarz M."/>
            <person name="Delaby M."/>
            <person name="Nieves C."/>
            <person name="Viehboeck T."/>
            <person name="Krause N."/>
            <person name="Rivera-Millot A."/>
            <person name="Nakamura A."/>
            <person name="Vischer N."/>
            <person name="VanNieuwenhze M."/>
            <person name="Brun Y."/>
            <person name="Cava F."/>
            <person name="Bulgheresi S."/>
            <person name="Veyrier F."/>
        </authorList>
    </citation>
    <scope>NUCLEOTIDE SEQUENCE</scope>
    <source>
        <strain evidence="1">17694</strain>
    </source>
</reference>
<keyword evidence="2" id="KW-1185">Reference proteome</keyword>
<reference evidence="1" key="1">
    <citation type="submission" date="2021-12" db="EMBL/GenBank/DDBJ databases">
        <authorList>
            <person name="Veyrier F.J."/>
        </authorList>
    </citation>
    <scope>NUCLEOTIDE SEQUENCE</scope>
    <source>
        <strain evidence="1">17694</strain>
    </source>
</reference>
<sequence>MTKLCICDIYPNCNGVFRCNKICGRQCPHFHFSTTKQRNSNENYPILSYPILSYPIRKLCLTLAAAGALVFAPSAAADCVKPQVSGYDLVGCLTEDLAWVRQNGSKYGFIDKTGKLVIPLQYDDAGSFSEEPGTG</sequence>
<evidence type="ECO:0000313" key="1">
    <source>
        <dbReference type="EMBL" id="UOP05118.1"/>
    </source>
</evidence>
<dbReference type="Proteomes" id="UP000831534">
    <property type="component" value="Chromosome"/>
</dbReference>
<gene>
    <name evidence="1" type="ORF">LVJ77_02235</name>
</gene>
<proteinExistence type="predicted"/>
<evidence type="ECO:0000313" key="2">
    <source>
        <dbReference type="Proteomes" id="UP000831534"/>
    </source>
</evidence>
<organism evidence="1 2">
    <name type="scientific">Conchiformibius kuhniae</name>
    <dbReference type="NCBI Taxonomy" id="211502"/>
    <lineage>
        <taxon>Bacteria</taxon>
        <taxon>Pseudomonadati</taxon>
        <taxon>Pseudomonadota</taxon>
        <taxon>Betaproteobacteria</taxon>
        <taxon>Neisseriales</taxon>
        <taxon>Neisseriaceae</taxon>
        <taxon>Conchiformibius</taxon>
    </lineage>
</organism>
<dbReference type="Pfam" id="PF14903">
    <property type="entry name" value="WG_beta_rep"/>
    <property type="match status" value="2"/>
</dbReference>